<dbReference type="EMBL" id="AC148235">
    <property type="protein sequence ID" value="AAX95483.1"/>
    <property type="molecule type" value="Genomic_DNA"/>
</dbReference>
<dbReference type="Proteomes" id="UP000000763">
    <property type="component" value="Chromosome 11"/>
</dbReference>
<organism evidence="4 5">
    <name type="scientific">Oryza sativa subsp. japonica</name>
    <name type="common">Rice</name>
    <dbReference type="NCBI Taxonomy" id="39947"/>
    <lineage>
        <taxon>Eukaryota</taxon>
        <taxon>Viridiplantae</taxon>
        <taxon>Streptophyta</taxon>
        <taxon>Embryophyta</taxon>
        <taxon>Tracheophyta</taxon>
        <taxon>Spermatophyta</taxon>
        <taxon>Magnoliopsida</taxon>
        <taxon>Liliopsida</taxon>
        <taxon>Poales</taxon>
        <taxon>Poaceae</taxon>
        <taxon>BOP clade</taxon>
        <taxon>Oryzoideae</taxon>
        <taxon>Oryzeae</taxon>
        <taxon>Oryzinae</taxon>
        <taxon>Oryza</taxon>
        <taxon>Oryza sativa</taxon>
    </lineage>
</organism>
<reference evidence="5" key="2">
    <citation type="journal article" date="2008" name="Nucleic Acids Res.">
        <title>The rice annotation project database (RAP-DB): 2008 update.</title>
        <authorList>
            <consortium name="The rice annotation project (RAP)"/>
        </authorList>
    </citation>
    <scope>GENOME REANNOTATION</scope>
    <source>
        <strain evidence="5">cv. Nipponbare</strain>
    </source>
</reference>
<dbReference type="PROSITE" id="PS50158">
    <property type="entry name" value="ZF_CCHC"/>
    <property type="match status" value="1"/>
</dbReference>
<feature type="domain" description="CCHC-type" evidence="3">
    <location>
        <begin position="23"/>
        <end position="38"/>
    </location>
</feature>
<name>Q2R669_ORYSJ</name>
<feature type="region of interest" description="Disordered" evidence="2">
    <location>
        <begin position="1"/>
        <end position="21"/>
    </location>
</feature>
<evidence type="ECO:0000313" key="4">
    <source>
        <dbReference type="EMBL" id="AAX95483.1"/>
    </source>
</evidence>
<dbReference type="AlphaFoldDB" id="Q2R669"/>
<evidence type="ECO:0000256" key="1">
    <source>
        <dbReference type="PROSITE-ProRule" id="PRU00047"/>
    </source>
</evidence>
<protein>
    <submittedName>
        <fullName evidence="4">Zinc knuckle, putative</fullName>
    </submittedName>
</protein>
<sequence length="208" mass="23140">MAPAQPAPPTQAKKESRAKPGPCYNCDEHNHFANKCPKPRRAGPRFVQAHVNHASAEEAQAAPEFVLVVIEIQRSQFLANLILLESKDLDVILGMDWLTKFKGVIDSANRTVTLINEKGEIMVYKSPASPKQGVSLNQIKAEDPVAAEEKSPRKLEDIPVVCEYPEVFPEDLLPCHPRERSSSGSICVTPRFSFGIKKHSIMQFLEIK</sequence>
<dbReference type="InterPro" id="IPR021109">
    <property type="entry name" value="Peptidase_aspartic_dom_sf"/>
</dbReference>
<keyword evidence="1" id="KW-0863">Zinc-finger</keyword>
<evidence type="ECO:0000259" key="3">
    <source>
        <dbReference type="PROSITE" id="PS50158"/>
    </source>
</evidence>
<dbReference type="Gene3D" id="2.40.70.10">
    <property type="entry name" value="Acid Proteases"/>
    <property type="match status" value="1"/>
</dbReference>
<dbReference type="GO" id="GO:0008270">
    <property type="term" value="F:zinc ion binding"/>
    <property type="evidence" value="ECO:0007669"/>
    <property type="project" value="UniProtKB-KW"/>
</dbReference>
<dbReference type="InterPro" id="IPR036875">
    <property type="entry name" value="Znf_CCHC_sf"/>
</dbReference>
<evidence type="ECO:0000256" key="2">
    <source>
        <dbReference type="SAM" id="MobiDB-lite"/>
    </source>
</evidence>
<dbReference type="GO" id="GO:0003676">
    <property type="term" value="F:nucleic acid binding"/>
    <property type="evidence" value="ECO:0007669"/>
    <property type="project" value="InterPro"/>
</dbReference>
<keyword evidence="1" id="KW-0862">Zinc</keyword>
<reference evidence="5" key="1">
    <citation type="journal article" date="2005" name="Nature">
        <title>The map-based sequence of the rice genome.</title>
        <authorList>
            <consortium name="International rice genome sequencing project (IRGSP)"/>
            <person name="Matsumoto T."/>
            <person name="Wu J."/>
            <person name="Kanamori H."/>
            <person name="Katayose Y."/>
            <person name="Fujisawa M."/>
            <person name="Namiki N."/>
            <person name="Mizuno H."/>
            <person name="Yamamoto K."/>
            <person name="Antonio B.A."/>
            <person name="Baba T."/>
            <person name="Sakata K."/>
            <person name="Nagamura Y."/>
            <person name="Aoki H."/>
            <person name="Arikawa K."/>
            <person name="Arita K."/>
            <person name="Bito T."/>
            <person name="Chiden Y."/>
            <person name="Fujitsuka N."/>
            <person name="Fukunaka R."/>
            <person name="Hamada M."/>
            <person name="Harada C."/>
            <person name="Hayashi A."/>
            <person name="Hijishita S."/>
            <person name="Honda M."/>
            <person name="Hosokawa S."/>
            <person name="Ichikawa Y."/>
            <person name="Idonuma A."/>
            <person name="Iijima M."/>
            <person name="Ikeda M."/>
            <person name="Ikeno M."/>
            <person name="Ito K."/>
            <person name="Ito S."/>
            <person name="Ito T."/>
            <person name="Ito Y."/>
            <person name="Ito Y."/>
            <person name="Iwabuchi A."/>
            <person name="Kamiya K."/>
            <person name="Karasawa W."/>
            <person name="Kurita K."/>
            <person name="Katagiri S."/>
            <person name="Kikuta A."/>
            <person name="Kobayashi H."/>
            <person name="Kobayashi N."/>
            <person name="Machita K."/>
            <person name="Maehara T."/>
            <person name="Masukawa M."/>
            <person name="Mizubayashi T."/>
            <person name="Mukai Y."/>
            <person name="Nagasaki H."/>
            <person name="Nagata Y."/>
            <person name="Naito S."/>
            <person name="Nakashima M."/>
            <person name="Nakama Y."/>
            <person name="Nakamichi Y."/>
            <person name="Nakamura M."/>
            <person name="Meguro A."/>
            <person name="Negishi M."/>
            <person name="Ohta I."/>
            <person name="Ohta T."/>
            <person name="Okamoto M."/>
            <person name="Ono N."/>
            <person name="Saji S."/>
            <person name="Sakaguchi M."/>
            <person name="Sakai K."/>
            <person name="Shibata M."/>
            <person name="Shimokawa T."/>
            <person name="Song J."/>
            <person name="Takazaki Y."/>
            <person name="Terasawa K."/>
            <person name="Tsugane M."/>
            <person name="Tsuji K."/>
            <person name="Ueda S."/>
            <person name="Waki K."/>
            <person name="Yamagata H."/>
            <person name="Yamamoto M."/>
            <person name="Yamamoto S."/>
            <person name="Yamane H."/>
            <person name="Yoshiki S."/>
            <person name="Yoshihara R."/>
            <person name="Yukawa K."/>
            <person name="Zhong H."/>
            <person name="Yano M."/>
            <person name="Yuan Q."/>
            <person name="Ouyang S."/>
            <person name="Liu J."/>
            <person name="Jones K.M."/>
            <person name="Gansberger K."/>
            <person name="Moffat K."/>
            <person name="Hill J."/>
            <person name="Bera J."/>
            <person name="Fadrosh D."/>
            <person name="Jin S."/>
            <person name="Johri S."/>
            <person name="Kim M."/>
            <person name="Overton L."/>
            <person name="Reardon M."/>
            <person name="Tsitrin T."/>
            <person name="Vuong H."/>
            <person name="Weaver B."/>
            <person name="Ciecko A."/>
            <person name="Tallon L."/>
            <person name="Jackson J."/>
            <person name="Pai G."/>
            <person name="Aken S.V."/>
            <person name="Utterback T."/>
            <person name="Reidmuller S."/>
            <person name="Feldblyum T."/>
            <person name="Hsiao J."/>
            <person name="Zismann V."/>
            <person name="Iobst S."/>
            <person name="de Vazeille A.R."/>
            <person name="Buell C.R."/>
            <person name="Ying K."/>
            <person name="Li Y."/>
            <person name="Lu T."/>
            <person name="Huang Y."/>
            <person name="Zhao Q."/>
            <person name="Feng Q."/>
            <person name="Zhang L."/>
            <person name="Zhu J."/>
            <person name="Weng Q."/>
            <person name="Mu J."/>
            <person name="Lu Y."/>
            <person name="Fan D."/>
            <person name="Liu Y."/>
            <person name="Guan J."/>
            <person name="Zhang Y."/>
            <person name="Yu S."/>
            <person name="Liu X."/>
            <person name="Zhang Y."/>
            <person name="Hong G."/>
            <person name="Han B."/>
            <person name="Choisne N."/>
            <person name="Demange N."/>
            <person name="Orjeda G."/>
            <person name="Samain S."/>
            <person name="Cattolico L."/>
            <person name="Pelletier E."/>
            <person name="Couloux A."/>
            <person name="Segurens B."/>
            <person name="Wincker P."/>
            <person name="D'Hont A."/>
            <person name="Scarpelli C."/>
            <person name="Weissenbach J."/>
            <person name="Salanoubat M."/>
            <person name="Quetier F."/>
            <person name="Yu Y."/>
            <person name="Kim H.R."/>
            <person name="Rambo T."/>
            <person name="Currie J."/>
            <person name="Collura K."/>
            <person name="Luo M."/>
            <person name="Yang T."/>
            <person name="Ammiraju J.S.S."/>
            <person name="Engler F."/>
            <person name="Soderlund C."/>
            <person name="Wing R.A."/>
            <person name="Palmer L.E."/>
            <person name="de la Bastide M."/>
            <person name="Spiegel L."/>
            <person name="Nascimento L."/>
            <person name="Zutavern T."/>
            <person name="O'Shaughnessy A."/>
            <person name="Dike S."/>
            <person name="Dedhia N."/>
            <person name="Preston R."/>
            <person name="Balija V."/>
            <person name="McCombie W.R."/>
            <person name="Chow T."/>
            <person name="Chen H."/>
            <person name="Chung M."/>
            <person name="Chen C."/>
            <person name="Shaw J."/>
            <person name="Wu H."/>
            <person name="Hsiao K."/>
            <person name="Chao Y."/>
            <person name="Chu M."/>
            <person name="Cheng C."/>
            <person name="Hour A."/>
            <person name="Lee P."/>
            <person name="Lin S."/>
            <person name="Lin Y."/>
            <person name="Liou J."/>
            <person name="Liu S."/>
            <person name="Hsing Y."/>
            <person name="Raghuvanshi S."/>
            <person name="Mohanty A."/>
            <person name="Bharti A.K."/>
            <person name="Gaur A."/>
            <person name="Gupta V."/>
            <person name="Kumar D."/>
            <person name="Ravi V."/>
            <person name="Vij S."/>
            <person name="Kapur A."/>
            <person name="Khurana P."/>
            <person name="Khurana P."/>
            <person name="Khurana J.P."/>
            <person name="Tyagi A.K."/>
            <person name="Gaikwad K."/>
            <person name="Singh A."/>
            <person name="Dalal V."/>
            <person name="Srivastava S."/>
            <person name="Dixit A."/>
            <person name="Pal A.K."/>
            <person name="Ghazi I.A."/>
            <person name="Yadav M."/>
            <person name="Pandit A."/>
            <person name="Bhargava A."/>
            <person name="Sureshbabu K."/>
            <person name="Batra K."/>
            <person name="Sharma T.R."/>
            <person name="Mohapatra T."/>
            <person name="Singh N.K."/>
            <person name="Messing J."/>
            <person name="Nelson A.B."/>
            <person name="Fuks G."/>
            <person name="Kavchok S."/>
            <person name="Keizer G."/>
            <person name="Linton E."/>
            <person name="Llaca V."/>
            <person name="Song R."/>
            <person name="Tanyolac B."/>
            <person name="Young S."/>
            <person name="Ho-Il K."/>
            <person name="Hahn J.H."/>
            <person name="Sangsakoo G."/>
            <person name="Vanavichit A."/>
            <person name="de Mattos Luiz.A.T."/>
            <person name="Zimmer P.D."/>
            <person name="Malone G."/>
            <person name="Dellagostin O."/>
            <person name="de Oliveira A.C."/>
            <person name="Bevan M."/>
            <person name="Bancroft I."/>
            <person name="Minx P."/>
            <person name="Cordum H."/>
            <person name="Wilson R."/>
            <person name="Cheng Z."/>
            <person name="Jin W."/>
            <person name="Jiang J."/>
            <person name="Leong S.A."/>
            <person name="Iwama H."/>
            <person name="Gojobori T."/>
            <person name="Itoh T."/>
            <person name="Niimura Y."/>
            <person name="Fujii Y."/>
            <person name="Habara T."/>
            <person name="Sakai H."/>
            <person name="Sato Y."/>
            <person name="Wilson G."/>
            <person name="Kumar K."/>
            <person name="McCouch S."/>
            <person name="Juretic N."/>
            <person name="Hoen D."/>
            <person name="Wright S."/>
            <person name="Bruskiewich R."/>
            <person name="Bureau T."/>
            <person name="Miyao A."/>
            <person name="Hirochika H."/>
            <person name="Nishikawa T."/>
            <person name="Kadowaki K."/>
            <person name="Sugiura M."/>
            <person name="Burr B."/>
            <person name="Sasaki T."/>
        </authorList>
    </citation>
    <scope>NUCLEOTIDE SEQUENCE [LARGE SCALE GENOMIC DNA]</scope>
    <source>
        <strain evidence="5">cv. Nipponbare</strain>
    </source>
</reference>
<dbReference type="Pfam" id="PF08284">
    <property type="entry name" value="RVP_2"/>
    <property type="match status" value="1"/>
</dbReference>
<dbReference type="SUPFAM" id="SSF57756">
    <property type="entry name" value="Retrovirus zinc finger-like domains"/>
    <property type="match status" value="1"/>
</dbReference>
<dbReference type="InterPro" id="IPR001878">
    <property type="entry name" value="Znf_CCHC"/>
</dbReference>
<dbReference type="Pfam" id="PF00098">
    <property type="entry name" value="zf-CCHC"/>
    <property type="match status" value="1"/>
</dbReference>
<accession>Q2R669</accession>
<proteinExistence type="predicted"/>
<evidence type="ECO:0000313" key="5">
    <source>
        <dbReference type="Proteomes" id="UP000000763"/>
    </source>
</evidence>
<keyword evidence="1" id="KW-0479">Metal-binding</keyword>